<protein>
    <submittedName>
        <fullName evidence="1">Uncharacterized protein</fullName>
    </submittedName>
</protein>
<accession>A0ACC2VDN1</accession>
<evidence type="ECO:0000313" key="2">
    <source>
        <dbReference type="Proteomes" id="UP001230649"/>
    </source>
</evidence>
<dbReference type="EMBL" id="JASBWS010000107">
    <property type="protein sequence ID" value="KAJ9097035.1"/>
    <property type="molecule type" value="Genomic_DNA"/>
</dbReference>
<dbReference type="Proteomes" id="UP001230649">
    <property type="component" value="Unassembled WGS sequence"/>
</dbReference>
<comment type="caution">
    <text evidence="1">The sequence shown here is derived from an EMBL/GenBank/DDBJ whole genome shotgun (WGS) entry which is preliminary data.</text>
</comment>
<proteinExistence type="predicted"/>
<name>A0ACC2VDN1_9TREE</name>
<organism evidence="1 2">
    <name type="scientific">Naganishia adeliensis</name>
    <dbReference type="NCBI Taxonomy" id="92952"/>
    <lineage>
        <taxon>Eukaryota</taxon>
        <taxon>Fungi</taxon>
        <taxon>Dikarya</taxon>
        <taxon>Basidiomycota</taxon>
        <taxon>Agaricomycotina</taxon>
        <taxon>Tremellomycetes</taxon>
        <taxon>Filobasidiales</taxon>
        <taxon>Filobasidiaceae</taxon>
        <taxon>Naganishia</taxon>
    </lineage>
</organism>
<gene>
    <name evidence="1" type="ORF">QFC20_006277</name>
</gene>
<keyword evidence="2" id="KW-1185">Reference proteome</keyword>
<sequence length="256" mass="28968">MPFLDPTEEDMAVFCKTFATKGKAFSGQVVDVSNKIWTPSFPEEAFNDFREAWLRFGKLCLKLAKADFRYLLDPSKSLANRWEIVIELSERVESACGAIDITSGNPRFPGWYCANVPKRTVTNLSGDQWADHFHTLLREHWYRARNELCDFLELLPYVHGAIEGLGWAVFMSGFCVDGDSLPGEVTFSKTCQGRETYTLSLDRSSKIYDLSACSESTKLSMSTDSDQAKGTLTTIAKRKVWEREKLGWDLNPLVAM</sequence>
<reference evidence="1" key="1">
    <citation type="submission" date="2023-04" db="EMBL/GenBank/DDBJ databases">
        <title>Draft Genome sequencing of Naganishia species isolated from polar environments using Oxford Nanopore Technology.</title>
        <authorList>
            <person name="Leo P."/>
            <person name="Venkateswaran K."/>
        </authorList>
    </citation>
    <scope>NUCLEOTIDE SEQUENCE</scope>
    <source>
        <strain evidence="1">MNA-CCFEE 5262</strain>
    </source>
</reference>
<evidence type="ECO:0000313" key="1">
    <source>
        <dbReference type="EMBL" id="KAJ9097035.1"/>
    </source>
</evidence>